<evidence type="ECO:0000256" key="1">
    <source>
        <dbReference type="SAM" id="MobiDB-lite"/>
    </source>
</evidence>
<name>A0A5D2WN99_GOSMU</name>
<dbReference type="InterPro" id="IPR038971">
    <property type="entry name" value="SMR11/SMR16"/>
</dbReference>
<organism evidence="2 3">
    <name type="scientific">Gossypium mustelinum</name>
    <name type="common">Cotton</name>
    <name type="synonym">Gossypium caicoense</name>
    <dbReference type="NCBI Taxonomy" id="34275"/>
    <lineage>
        <taxon>Eukaryota</taxon>
        <taxon>Viridiplantae</taxon>
        <taxon>Streptophyta</taxon>
        <taxon>Embryophyta</taxon>
        <taxon>Tracheophyta</taxon>
        <taxon>Spermatophyta</taxon>
        <taxon>Magnoliopsida</taxon>
        <taxon>eudicotyledons</taxon>
        <taxon>Gunneridae</taxon>
        <taxon>Pentapetalae</taxon>
        <taxon>rosids</taxon>
        <taxon>malvids</taxon>
        <taxon>Malvales</taxon>
        <taxon>Malvaceae</taxon>
        <taxon>Malvoideae</taxon>
        <taxon>Gossypium</taxon>
    </lineage>
</organism>
<gene>
    <name evidence="2" type="ORF">E1A91_A12G000600v1</name>
</gene>
<reference evidence="2 3" key="1">
    <citation type="submission" date="2019-07" db="EMBL/GenBank/DDBJ databases">
        <title>WGS assembly of Gossypium mustelinum.</title>
        <authorList>
            <person name="Chen Z.J."/>
            <person name="Sreedasyam A."/>
            <person name="Ando A."/>
            <person name="Song Q."/>
            <person name="De L."/>
            <person name="Hulse-Kemp A."/>
            <person name="Ding M."/>
            <person name="Ye W."/>
            <person name="Kirkbride R."/>
            <person name="Jenkins J."/>
            <person name="Plott C."/>
            <person name="Lovell J."/>
            <person name="Lin Y.-M."/>
            <person name="Vaughn R."/>
            <person name="Liu B."/>
            <person name="Li W."/>
            <person name="Simpson S."/>
            <person name="Scheffler B."/>
            <person name="Saski C."/>
            <person name="Grover C."/>
            <person name="Hu G."/>
            <person name="Conover J."/>
            <person name="Carlson J."/>
            <person name="Shu S."/>
            <person name="Boston L."/>
            <person name="Williams M."/>
            <person name="Peterson D."/>
            <person name="Mcgee K."/>
            <person name="Jones D."/>
            <person name="Wendel J."/>
            <person name="Stelly D."/>
            <person name="Grimwood J."/>
            <person name="Schmutz J."/>
        </authorList>
    </citation>
    <scope>NUCLEOTIDE SEQUENCE [LARGE SCALE GENOMIC DNA]</scope>
    <source>
        <strain evidence="2">1408120.09</strain>
    </source>
</reference>
<dbReference type="AlphaFoldDB" id="A0A5D2WN99"/>
<dbReference type="PANTHER" id="PTHR36310:SF1">
    <property type="entry name" value="CYCLIN-DEPENDENT PROTEIN KINASE INHIBITOR SMR11"/>
    <property type="match status" value="1"/>
</dbReference>
<sequence length="223" mass="24524">MDSGNCASKNSPKLIKNCTDETDRVIIDPSATTRQGNKESSLGPITSDANRGIGEFPYKFNSPPTEVKKAQNHPHFDPDTTINQESMVSVNHSRPRTPKDGIFDPFAPGPECMVFAPSYRKYVDEMRITVARCLNFNISVGTVGSVNHRTAVDSISDEEMFESVYENLLEVIVSNQAEGFLNEFSNIESPCLNGVSDTGPGAPIKLTGRSRVIDLGFCRKLEF</sequence>
<evidence type="ECO:0000313" key="3">
    <source>
        <dbReference type="Proteomes" id="UP000323597"/>
    </source>
</evidence>
<evidence type="ECO:0000313" key="2">
    <source>
        <dbReference type="EMBL" id="TYJ03043.1"/>
    </source>
</evidence>
<accession>A0A5D2WN99</accession>
<dbReference type="PANTHER" id="PTHR36310">
    <property type="entry name" value="CYCLIN-DEPENDENT PROTEIN KINASE INHIBITOR SMR11"/>
    <property type="match status" value="1"/>
</dbReference>
<dbReference type="Proteomes" id="UP000323597">
    <property type="component" value="Chromosome A12"/>
</dbReference>
<proteinExistence type="predicted"/>
<feature type="region of interest" description="Disordered" evidence="1">
    <location>
        <begin position="28"/>
        <end position="48"/>
    </location>
</feature>
<protein>
    <submittedName>
        <fullName evidence="2">Uncharacterized protein</fullName>
    </submittedName>
</protein>
<feature type="compositionally biased region" description="Polar residues" evidence="1">
    <location>
        <begin position="30"/>
        <end position="48"/>
    </location>
</feature>
<dbReference type="EMBL" id="CM017647">
    <property type="protein sequence ID" value="TYJ03043.1"/>
    <property type="molecule type" value="Genomic_DNA"/>
</dbReference>
<keyword evidence="3" id="KW-1185">Reference proteome</keyword>